<dbReference type="AlphaFoldDB" id="A0A6N4XBI2"/>
<dbReference type="NCBIfam" id="TIGR03696">
    <property type="entry name" value="Rhs_assc_core"/>
    <property type="match status" value="1"/>
</dbReference>
<dbReference type="EMBL" id="CACVBR010000100">
    <property type="protein sequence ID" value="CAA7197651.1"/>
    <property type="molecule type" value="Genomic_DNA"/>
</dbReference>
<evidence type="ECO:0000313" key="1">
    <source>
        <dbReference type="EMBL" id="CAA7197651.1"/>
    </source>
</evidence>
<sequence>MRLSYFNNGSGVEALKENNYYPFGLKHQGYNILTGNSSYQYKYNGKELQETGMYDYGARFYMPDIGRWGVVDELAEKFSRHSPYNYVVNNPINGIDPDGRDAIFLADSKAVPVAGHGAVIVGNERDGWYYYSMNGTGEGSSPYGDAKYADVGTFLGKGLNPKQAMLEANTKNPDETHHYDKFVTVKTTKEEDAKIKEAAAKAASAEKYCVIGQSCATVMLDSLNKIIDIRSNNAWYVPKVRDPAPNNIMDYFNKEKGGGINFLNRFLLPSDKKIETRKVGKLEVGPLIPEGVDKNSKITMP</sequence>
<dbReference type="PANTHER" id="PTHR32305">
    <property type="match status" value="1"/>
</dbReference>
<dbReference type="InterPro" id="IPR022385">
    <property type="entry name" value="Rhs_assc_core"/>
</dbReference>
<reference evidence="1 2" key="1">
    <citation type="submission" date="2020-01" db="EMBL/GenBank/DDBJ databases">
        <authorList>
            <person name="Rodrigo-Torres L."/>
            <person name="Arahal R. D."/>
            <person name="Lucena T."/>
        </authorList>
    </citation>
    <scope>NUCLEOTIDE SEQUENCE [LARGE SCALE GENOMIC DNA]</scope>
    <source>
        <strain evidence="1 2">CECT 9293</strain>
    </source>
</reference>
<dbReference type="Proteomes" id="UP000445144">
    <property type="component" value="Unassembled WGS sequence"/>
</dbReference>
<dbReference type="InterPro" id="IPR050708">
    <property type="entry name" value="T6SS_VgrG/RHS"/>
</dbReference>
<evidence type="ECO:0008006" key="3">
    <source>
        <dbReference type="Google" id="ProtNLM"/>
    </source>
</evidence>
<dbReference type="PANTHER" id="PTHR32305:SF15">
    <property type="entry name" value="PROTEIN RHSA-RELATED"/>
    <property type="match status" value="1"/>
</dbReference>
<organism evidence="1 2">
    <name type="scientific">Chryseobacterium potabilaquae</name>
    <dbReference type="NCBI Taxonomy" id="2675057"/>
    <lineage>
        <taxon>Bacteria</taxon>
        <taxon>Pseudomonadati</taxon>
        <taxon>Bacteroidota</taxon>
        <taxon>Flavobacteriia</taxon>
        <taxon>Flavobacteriales</taxon>
        <taxon>Weeksellaceae</taxon>
        <taxon>Chryseobacterium group</taxon>
        <taxon>Chryseobacterium</taxon>
    </lineage>
</organism>
<proteinExistence type="predicted"/>
<accession>A0A6N4XBI2</accession>
<dbReference type="Gene3D" id="2.180.10.10">
    <property type="entry name" value="RHS repeat-associated core"/>
    <property type="match status" value="1"/>
</dbReference>
<gene>
    <name evidence="1" type="ORF">CHRY9293_03724</name>
</gene>
<keyword evidence="2" id="KW-1185">Reference proteome</keyword>
<evidence type="ECO:0000313" key="2">
    <source>
        <dbReference type="Proteomes" id="UP000445144"/>
    </source>
</evidence>
<protein>
    <recommendedName>
        <fullName evidence="3">RHS repeat-associated core domain-containing protein</fullName>
    </recommendedName>
</protein>
<name>A0A6N4XBI2_9FLAO</name>